<evidence type="ECO:0000313" key="3">
    <source>
        <dbReference type="EMBL" id="QTH64571.1"/>
    </source>
</evidence>
<dbReference type="EMBL" id="CP072110">
    <property type="protein sequence ID" value="QTH64571.1"/>
    <property type="molecule type" value="Genomic_DNA"/>
</dbReference>
<organism evidence="3 4">
    <name type="scientific">Psychrosphaera ytuae</name>
    <dbReference type="NCBI Taxonomy" id="2820710"/>
    <lineage>
        <taxon>Bacteria</taxon>
        <taxon>Pseudomonadati</taxon>
        <taxon>Pseudomonadota</taxon>
        <taxon>Gammaproteobacteria</taxon>
        <taxon>Alteromonadales</taxon>
        <taxon>Pseudoalteromonadaceae</taxon>
        <taxon>Psychrosphaera</taxon>
    </lineage>
</organism>
<dbReference type="AlphaFoldDB" id="A0A975DDX2"/>
<feature type="region of interest" description="Disordered" evidence="1">
    <location>
        <begin position="212"/>
        <end position="243"/>
    </location>
</feature>
<keyword evidence="2" id="KW-0732">Signal</keyword>
<evidence type="ECO:0000256" key="1">
    <source>
        <dbReference type="SAM" id="MobiDB-lite"/>
    </source>
</evidence>
<dbReference type="InterPro" id="IPR013424">
    <property type="entry name" value="Ice-binding_C"/>
</dbReference>
<dbReference type="Proteomes" id="UP000682739">
    <property type="component" value="Chromosome"/>
</dbReference>
<dbReference type="RefSeq" id="WP_208832625.1">
    <property type="nucleotide sequence ID" value="NZ_CP072110.1"/>
</dbReference>
<sequence length="265" mass="28501">MKKLILSSLLASALVVPAVAKADFINIFDISYSGSILAISSQGPYSGQYNGAGTFSFNTPLTDLTPTVDSFVSSPVLNFDYEASFWFDDDKDNPFFSFKLSDWLNGTNCSGATTCPTASLSFYDFTLVQQDPTGTDQSDAYFFSNSAPASGDSPQSFGLTVESLDFGSLFVQHSTSYLDTNAMNDDFYLSMALNEPFTQGAPVMTLTDMGSYSMSLREPGTGTPTDPTDPTGPTNPTDPTEVPEPTAWALMLAGMAFILGRRRLS</sequence>
<dbReference type="NCBIfam" id="TIGR02595">
    <property type="entry name" value="PEP_CTERM"/>
    <property type="match status" value="1"/>
</dbReference>
<evidence type="ECO:0000256" key="2">
    <source>
        <dbReference type="SAM" id="SignalP"/>
    </source>
</evidence>
<accession>A0A975DDX2</accession>
<gene>
    <name evidence="3" type="ORF">J1N51_03625</name>
</gene>
<proteinExistence type="predicted"/>
<protein>
    <submittedName>
        <fullName evidence="3">PEP-CTERM sorting domain-containing protein</fullName>
    </submittedName>
</protein>
<evidence type="ECO:0000313" key="4">
    <source>
        <dbReference type="Proteomes" id="UP000682739"/>
    </source>
</evidence>
<feature type="compositionally biased region" description="Low complexity" evidence="1">
    <location>
        <begin position="219"/>
        <end position="240"/>
    </location>
</feature>
<name>A0A975DDX2_9GAMM</name>
<feature type="chain" id="PRO_5037363478" evidence="2">
    <location>
        <begin position="23"/>
        <end position="265"/>
    </location>
</feature>
<dbReference type="KEGG" id="psym:J1N51_03625"/>
<feature type="signal peptide" evidence="2">
    <location>
        <begin position="1"/>
        <end position="22"/>
    </location>
</feature>
<keyword evidence="4" id="KW-1185">Reference proteome</keyword>
<reference evidence="3" key="1">
    <citation type="submission" date="2021-03" db="EMBL/GenBank/DDBJ databases">
        <title>Description of Psychrosphaera ytuae sp. nov. isolated from deep sea sediment of South China Sea.</title>
        <authorList>
            <person name="Zhang J."/>
            <person name="Xu X.-D."/>
        </authorList>
    </citation>
    <scope>NUCLEOTIDE SEQUENCE</scope>
    <source>
        <strain evidence="3">MTZ26</strain>
    </source>
</reference>